<protein>
    <recommendedName>
        <fullName evidence="4">DUF4296 domain-containing protein</fullName>
    </recommendedName>
</protein>
<evidence type="ECO:0000313" key="3">
    <source>
        <dbReference type="Proteomes" id="UP000278746"/>
    </source>
</evidence>
<evidence type="ECO:0000313" key="2">
    <source>
        <dbReference type="EMBL" id="RNA66972.1"/>
    </source>
</evidence>
<dbReference type="Proteomes" id="UP000278746">
    <property type="component" value="Unassembled WGS sequence"/>
</dbReference>
<comment type="caution">
    <text evidence="2">The sequence shown here is derived from an EMBL/GenBank/DDBJ whole genome shotgun (WGS) entry which is preliminary data.</text>
</comment>
<keyword evidence="1" id="KW-0732">Signal</keyword>
<keyword evidence="3" id="KW-1185">Reference proteome</keyword>
<evidence type="ECO:0008006" key="4">
    <source>
        <dbReference type="Google" id="ProtNLM"/>
    </source>
</evidence>
<proteinExistence type="predicted"/>
<evidence type="ECO:0000256" key="1">
    <source>
        <dbReference type="SAM" id="SignalP"/>
    </source>
</evidence>
<feature type="chain" id="PRO_5018044475" description="DUF4296 domain-containing protein" evidence="1">
    <location>
        <begin position="26"/>
        <end position="214"/>
    </location>
</feature>
<organism evidence="2 3">
    <name type="scientific">Alteribacter keqinensis</name>
    <dbReference type="NCBI Taxonomy" id="2483800"/>
    <lineage>
        <taxon>Bacteria</taxon>
        <taxon>Bacillati</taxon>
        <taxon>Bacillota</taxon>
        <taxon>Bacilli</taxon>
        <taxon>Bacillales</taxon>
        <taxon>Bacillaceae</taxon>
        <taxon>Alteribacter</taxon>
    </lineage>
</organism>
<feature type="signal peptide" evidence="1">
    <location>
        <begin position="1"/>
        <end position="25"/>
    </location>
</feature>
<dbReference type="RefSeq" id="WP_122900948.1">
    <property type="nucleotide sequence ID" value="NZ_RHIB01000003.1"/>
</dbReference>
<dbReference type="PROSITE" id="PS51257">
    <property type="entry name" value="PROKAR_LIPOPROTEIN"/>
    <property type="match status" value="1"/>
</dbReference>
<sequence>MLLKKGLFLCVTVLFLSACSMNLNAEEEKEELRQKLLEVNRTSPIEEMDKAHIDEAVSAASQLDLEGKDRDRFVLYHLIYATNDIEMDKEDVYENSQLRLQYEETWKDLAVERYGIQVEEERLQEIIEKDATALKDDVFSPDNPERDTQLYLAEELGYSVDEYVYQFTAPIFEQREIRENLYPLLEEEYGTRADHEVSHQYQMEVIDEIVEAQF</sequence>
<dbReference type="AlphaFoldDB" id="A0A3M7TND8"/>
<name>A0A3M7TND8_9BACI</name>
<gene>
    <name evidence="2" type="ORF">EBO34_17405</name>
</gene>
<reference evidence="2 3" key="1">
    <citation type="submission" date="2018-10" db="EMBL/GenBank/DDBJ databases">
        <title>Bacillus Keqinensis sp. nov., a moderately halophilic bacterium isolated from a saline-alkaline lake.</title>
        <authorList>
            <person name="Wang H."/>
        </authorList>
    </citation>
    <scope>NUCLEOTIDE SEQUENCE [LARGE SCALE GENOMIC DNA]</scope>
    <source>
        <strain evidence="2 3">KQ-3</strain>
    </source>
</reference>
<dbReference type="OrthoDB" id="2928297at2"/>
<accession>A0A3M7TND8</accession>
<dbReference type="EMBL" id="RHIB01000003">
    <property type="protein sequence ID" value="RNA66972.1"/>
    <property type="molecule type" value="Genomic_DNA"/>
</dbReference>